<keyword evidence="3 6" id="KW-0732">Signal</keyword>
<accession>A0A8H7RVZ3</accession>
<gene>
    <name evidence="8" type="ORF">INT45_005451</name>
</gene>
<evidence type="ECO:0000313" key="8">
    <source>
        <dbReference type="EMBL" id="KAG2218804.1"/>
    </source>
</evidence>
<evidence type="ECO:0000256" key="5">
    <source>
        <dbReference type="ARBA" id="ARBA00032829"/>
    </source>
</evidence>
<dbReference type="SUPFAM" id="SSF53474">
    <property type="entry name" value="alpha/beta-Hydrolases"/>
    <property type="match status" value="1"/>
</dbReference>
<dbReference type="GO" id="GO:0006508">
    <property type="term" value="P:proteolysis"/>
    <property type="evidence" value="ECO:0007669"/>
    <property type="project" value="UniProtKB-KW"/>
</dbReference>
<dbReference type="GO" id="GO:0004252">
    <property type="term" value="F:serine-type endopeptidase activity"/>
    <property type="evidence" value="ECO:0007669"/>
    <property type="project" value="TreeGrafter"/>
</dbReference>
<dbReference type="OrthoDB" id="416344at2759"/>
<dbReference type="Pfam" id="PF00326">
    <property type="entry name" value="Peptidase_S9"/>
    <property type="match status" value="1"/>
</dbReference>
<comment type="caution">
    <text evidence="8">The sequence shown here is derived from an EMBL/GenBank/DDBJ whole genome shotgun (WGS) entry which is preliminary data.</text>
</comment>
<feature type="chain" id="PRO_5034508764" description="Dipeptidyl-peptidase V" evidence="6">
    <location>
        <begin position="23"/>
        <end position="720"/>
    </location>
</feature>
<evidence type="ECO:0000256" key="2">
    <source>
        <dbReference type="ARBA" id="ARBA00022670"/>
    </source>
</evidence>
<feature type="domain" description="Peptidase S9 prolyl oligopeptidase catalytic" evidence="7">
    <location>
        <begin position="484"/>
        <end position="696"/>
    </location>
</feature>
<evidence type="ECO:0000256" key="3">
    <source>
        <dbReference type="ARBA" id="ARBA00022729"/>
    </source>
</evidence>
<dbReference type="Gene3D" id="2.120.10.30">
    <property type="entry name" value="TolB, C-terminal domain"/>
    <property type="match status" value="2"/>
</dbReference>
<protein>
    <recommendedName>
        <fullName evidence="5">Dipeptidyl-peptidase V</fullName>
    </recommendedName>
</protein>
<dbReference type="EMBL" id="JAEPRB010000209">
    <property type="protein sequence ID" value="KAG2218804.1"/>
    <property type="molecule type" value="Genomic_DNA"/>
</dbReference>
<evidence type="ECO:0000256" key="1">
    <source>
        <dbReference type="ARBA" id="ARBA00010040"/>
    </source>
</evidence>
<proteinExistence type="inferred from homology"/>
<dbReference type="SUPFAM" id="SSF82171">
    <property type="entry name" value="DPP6 N-terminal domain-like"/>
    <property type="match status" value="1"/>
</dbReference>
<keyword evidence="4" id="KW-0378">Hydrolase</keyword>
<dbReference type="Gene3D" id="3.40.50.1820">
    <property type="entry name" value="alpha/beta hydrolase"/>
    <property type="match status" value="1"/>
</dbReference>
<sequence>MGRRISWVLILGALLFNMTTNARTLEPIDVISLPRPGHAAVSPNGNLAVYAQSSYHVEEDQSASNLELIELNSNGKSRLTTPKLGASQSEPFFLDDHHIAYFEHRESEVVNQLYVLDIEGKKDPYQLTNFSIDFSNVKYNVKNKVLVFSAQVYPDAPTLDGTKAKDEEVKKTKKDSGVAYDQLMVRHWDEFVLQKKYNLFSVHLDISEDGRYKLSDEPNNMLAGSGLESPDNAFGSSADFDISPDGEEVAFVSKIQTPDNAWQTSKHVYVVPVAGHSRPFALNGDIPAASSSPKYAPSGTLAYLQMLTPQYEADRNRIVIYDRTNGHRGYLVENWDRSPSELAFSPDSSILYVVAQEYGREKIFSIDLKSEQIQTLTKEHSAAGITVLPSGSLVFSVNSMRFPNVVHTLDPSTGKIKATGAPSELFDILDEVDLQQPEEFEFTGALGDPVHGWLIKPPNFDSDTKYPVAFLIHGGPQSAWTDSWSTRWNPQVFAAAGYVTIAINPHGSTGYGQKFCDSIQYHWGSHPYHDLEKGLDFLFQNYAFLDESRVAGLGASYGGYMINWINGHSNRFRALVNHDGMFSTVNTFYTTEELYFPEREFGGVPYSPLHRIVYERWSPSNFVQNWKTPTLVIHSARDYRLVDGEGLATFTALQRQGVPSRLLYFPDENHWVLKPANSLRWHKEGTCLLNWINRWTNVEKEKVEEGGQIQFSYQQTGIYQ</sequence>
<dbReference type="InterPro" id="IPR011042">
    <property type="entry name" value="6-blade_b-propeller_TolB-like"/>
</dbReference>
<keyword evidence="9" id="KW-1185">Reference proteome</keyword>
<evidence type="ECO:0000313" key="9">
    <source>
        <dbReference type="Proteomes" id="UP000646827"/>
    </source>
</evidence>
<dbReference type="AlphaFoldDB" id="A0A8H7RVZ3"/>
<name>A0A8H7RVZ3_9FUNG</name>
<dbReference type="PANTHER" id="PTHR42776:SF13">
    <property type="entry name" value="DIPEPTIDYL-PEPTIDASE 5"/>
    <property type="match status" value="1"/>
</dbReference>
<comment type="similarity">
    <text evidence="1">Belongs to the peptidase S9C family.</text>
</comment>
<feature type="signal peptide" evidence="6">
    <location>
        <begin position="1"/>
        <end position="22"/>
    </location>
</feature>
<dbReference type="Proteomes" id="UP000646827">
    <property type="component" value="Unassembled WGS sequence"/>
</dbReference>
<evidence type="ECO:0000256" key="4">
    <source>
        <dbReference type="ARBA" id="ARBA00022801"/>
    </source>
</evidence>
<dbReference type="FunFam" id="3.40.50.1820:FF:000028">
    <property type="entry name" value="S9 family peptidase"/>
    <property type="match status" value="1"/>
</dbReference>
<evidence type="ECO:0000259" key="7">
    <source>
        <dbReference type="Pfam" id="PF00326"/>
    </source>
</evidence>
<organism evidence="8 9">
    <name type="scientific">Circinella minor</name>
    <dbReference type="NCBI Taxonomy" id="1195481"/>
    <lineage>
        <taxon>Eukaryota</taxon>
        <taxon>Fungi</taxon>
        <taxon>Fungi incertae sedis</taxon>
        <taxon>Mucoromycota</taxon>
        <taxon>Mucoromycotina</taxon>
        <taxon>Mucoromycetes</taxon>
        <taxon>Mucorales</taxon>
        <taxon>Lichtheimiaceae</taxon>
        <taxon>Circinella</taxon>
    </lineage>
</organism>
<dbReference type="PANTHER" id="PTHR42776">
    <property type="entry name" value="SERINE PEPTIDASE S9 FAMILY MEMBER"/>
    <property type="match status" value="1"/>
</dbReference>
<evidence type="ECO:0000256" key="6">
    <source>
        <dbReference type="SAM" id="SignalP"/>
    </source>
</evidence>
<dbReference type="InterPro" id="IPR001375">
    <property type="entry name" value="Peptidase_S9_cat"/>
</dbReference>
<reference evidence="8 9" key="1">
    <citation type="submission" date="2020-12" db="EMBL/GenBank/DDBJ databases">
        <title>Metabolic potential, ecology and presence of endohyphal bacteria is reflected in genomic diversity of Mucoromycotina.</title>
        <authorList>
            <person name="Muszewska A."/>
            <person name="Okrasinska A."/>
            <person name="Steczkiewicz K."/>
            <person name="Drgas O."/>
            <person name="Orlowska M."/>
            <person name="Perlinska-Lenart U."/>
            <person name="Aleksandrzak-Piekarczyk T."/>
            <person name="Szatraj K."/>
            <person name="Zielenkiewicz U."/>
            <person name="Pilsyk S."/>
            <person name="Malc E."/>
            <person name="Mieczkowski P."/>
            <person name="Kruszewska J.S."/>
            <person name="Biernat P."/>
            <person name="Pawlowska J."/>
        </authorList>
    </citation>
    <scope>NUCLEOTIDE SEQUENCE [LARGE SCALE GENOMIC DNA]</scope>
    <source>
        <strain evidence="8 9">CBS 142.35</strain>
    </source>
</reference>
<dbReference type="InterPro" id="IPR029058">
    <property type="entry name" value="AB_hydrolase_fold"/>
</dbReference>
<keyword evidence="2" id="KW-0645">Protease</keyword>